<dbReference type="InterPro" id="IPR051681">
    <property type="entry name" value="Ser/Thr_Kinases-Pseudokinases"/>
</dbReference>
<evidence type="ECO:0000256" key="7">
    <source>
        <dbReference type="SAM" id="Phobius"/>
    </source>
</evidence>
<evidence type="ECO:0000256" key="2">
    <source>
        <dbReference type="ARBA" id="ARBA00022741"/>
    </source>
</evidence>
<dbReference type="PANTHER" id="PTHR44329:SF214">
    <property type="entry name" value="PROTEIN KINASE DOMAIN-CONTAINING PROTEIN"/>
    <property type="match status" value="1"/>
</dbReference>
<keyword evidence="3" id="KW-0418">Kinase</keyword>
<dbReference type="Gene3D" id="3.30.200.20">
    <property type="entry name" value="Phosphorylase Kinase, domain 1"/>
    <property type="match status" value="1"/>
</dbReference>
<dbReference type="GO" id="GO:0004674">
    <property type="term" value="F:protein serine/threonine kinase activity"/>
    <property type="evidence" value="ECO:0007669"/>
    <property type="project" value="TreeGrafter"/>
</dbReference>
<evidence type="ECO:0000256" key="4">
    <source>
        <dbReference type="ARBA" id="ARBA00022840"/>
    </source>
</evidence>
<feature type="region of interest" description="Disordered" evidence="6">
    <location>
        <begin position="34"/>
        <end position="80"/>
    </location>
</feature>
<dbReference type="PANTHER" id="PTHR44329">
    <property type="entry name" value="SERINE/THREONINE-PROTEIN KINASE TNNI3K-RELATED"/>
    <property type="match status" value="1"/>
</dbReference>
<dbReference type="PROSITE" id="PS50011">
    <property type="entry name" value="PROTEIN_KINASE_DOM"/>
    <property type="match status" value="1"/>
</dbReference>
<gene>
    <name evidence="9" type="ORF">HYH03_008547</name>
</gene>
<dbReference type="AlphaFoldDB" id="A0A835Y1U7"/>
<keyword evidence="10" id="KW-1185">Reference proteome</keyword>
<feature type="compositionally biased region" description="Low complexity" evidence="6">
    <location>
        <begin position="261"/>
        <end position="270"/>
    </location>
</feature>
<dbReference type="SUPFAM" id="SSF56112">
    <property type="entry name" value="Protein kinase-like (PK-like)"/>
    <property type="match status" value="1"/>
</dbReference>
<dbReference type="InterPro" id="IPR011009">
    <property type="entry name" value="Kinase-like_dom_sf"/>
</dbReference>
<keyword evidence="7" id="KW-1133">Transmembrane helix</keyword>
<dbReference type="Proteomes" id="UP000612055">
    <property type="component" value="Unassembled WGS sequence"/>
</dbReference>
<keyword evidence="1" id="KW-0808">Transferase</keyword>
<feature type="binding site" evidence="5">
    <location>
        <position position="374"/>
    </location>
    <ligand>
        <name>ATP</name>
        <dbReference type="ChEBI" id="CHEBI:30616"/>
    </ligand>
</feature>
<feature type="compositionally biased region" description="Polar residues" evidence="6">
    <location>
        <begin position="248"/>
        <end position="260"/>
    </location>
</feature>
<evidence type="ECO:0000259" key="8">
    <source>
        <dbReference type="PROSITE" id="PS50011"/>
    </source>
</evidence>
<evidence type="ECO:0000256" key="5">
    <source>
        <dbReference type="PROSITE-ProRule" id="PRU10141"/>
    </source>
</evidence>
<evidence type="ECO:0000313" key="9">
    <source>
        <dbReference type="EMBL" id="KAG2493118.1"/>
    </source>
</evidence>
<dbReference type="PROSITE" id="PS00108">
    <property type="entry name" value="PROTEIN_KINASE_ST"/>
    <property type="match status" value="1"/>
</dbReference>
<evidence type="ECO:0000256" key="3">
    <source>
        <dbReference type="ARBA" id="ARBA00022777"/>
    </source>
</evidence>
<organism evidence="9 10">
    <name type="scientific">Edaphochlamys debaryana</name>
    <dbReference type="NCBI Taxonomy" id="47281"/>
    <lineage>
        <taxon>Eukaryota</taxon>
        <taxon>Viridiplantae</taxon>
        <taxon>Chlorophyta</taxon>
        <taxon>core chlorophytes</taxon>
        <taxon>Chlorophyceae</taxon>
        <taxon>CS clade</taxon>
        <taxon>Chlamydomonadales</taxon>
        <taxon>Chlamydomonadales incertae sedis</taxon>
        <taxon>Edaphochlamys</taxon>
    </lineage>
</organism>
<feature type="region of interest" description="Disordered" evidence="6">
    <location>
        <begin position="290"/>
        <end position="314"/>
    </location>
</feature>
<keyword evidence="7" id="KW-0812">Transmembrane</keyword>
<dbReference type="Gene3D" id="1.10.510.10">
    <property type="entry name" value="Transferase(Phosphotransferase) domain 1"/>
    <property type="match status" value="1"/>
</dbReference>
<dbReference type="InterPro" id="IPR017441">
    <property type="entry name" value="Protein_kinase_ATP_BS"/>
</dbReference>
<feature type="domain" description="Protein kinase" evidence="8">
    <location>
        <begin position="347"/>
        <end position="629"/>
    </location>
</feature>
<comment type="caution">
    <text evidence="9">The sequence shown here is derived from an EMBL/GenBank/DDBJ whole genome shotgun (WGS) entry which is preliminary data.</text>
</comment>
<dbReference type="OrthoDB" id="538027at2759"/>
<evidence type="ECO:0000256" key="6">
    <source>
        <dbReference type="SAM" id="MobiDB-lite"/>
    </source>
</evidence>
<sequence length="642" mass="66794">MLCNALLPLDCIQQRGVFGCEQLFLAQPEDPRLPFPTSSGWPANRAPAAADDDAPSPGNSSPPPLPQPLDSSGGGSSGSSETVGIAVGAAVGGAVLLLLLGAAAAVVWRRRQLGRRRAGAAVAPKPAGGPEARAGGPGDDPEAQLRPSSPGDDRRDAPGESMGSSGGRAAGVAANSQAVRASSASATSILLETTETLQAKPSPRRGAPAADVPPSPDPLSACCAHGSVGSGPQRWQGASGGEARASLSLGTSSGETNSRPATTAANTATEEASDLGPSWSRLISSGFQGSLGTTMESEATRSGLPLHPEEEDTGAPLRALPLRSKASTGTGMAVAAAATAAGSSPVVKLEKLIGKGAFGRVYRGLYRGERVAVKVLDTGLAPSGAGSHGGRCDGEEWAALRSLLMQEVEVLGRVSHPNVVRLLAACVEPPRLALVMELCETSLERLIYDAGSGPRDADGLIPLPTVLHIGIQLFQALAHLHPLVAHRDLKPPNVLLNHVGTFEPVVKLADFGLARVRCATLHTQDPEAGTPPYIAPENFDVESSVVLHQSDMYSAGVVLWEMLTGQKPWRGCELVDVAVRVAMKGERLPLDALPPERCPPKLRRLIEQCWERDPLRRPAAEEAAKSLVLVREQRERELRGES</sequence>
<keyword evidence="4 5" id="KW-0067">ATP-binding</keyword>
<feature type="compositionally biased region" description="Low complexity" evidence="6">
    <location>
        <begin position="119"/>
        <end position="134"/>
    </location>
</feature>
<protein>
    <recommendedName>
        <fullName evidence="8">Protein kinase domain-containing protein</fullName>
    </recommendedName>
</protein>
<dbReference type="GO" id="GO:0005524">
    <property type="term" value="F:ATP binding"/>
    <property type="evidence" value="ECO:0007669"/>
    <property type="project" value="UniProtKB-UniRule"/>
</dbReference>
<keyword evidence="7" id="KW-0472">Membrane</keyword>
<dbReference type="EMBL" id="JAEHOE010000039">
    <property type="protein sequence ID" value="KAG2493118.1"/>
    <property type="molecule type" value="Genomic_DNA"/>
</dbReference>
<proteinExistence type="predicted"/>
<dbReference type="PROSITE" id="PS00107">
    <property type="entry name" value="PROTEIN_KINASE_ATP"/>
    <property type="match status" value="1"/>
</dbReference>
<feature type="compositionally biased region" description="Low complexity" evidence="6">
    <location>
        <begin position="39"/>
        <end position="59"/>
    </location>
</feature>
<name>A0A835Y1U7_9CHLO</name>
<accession>A0A835Y1U7</accession>
<feature type="transmembrane region" description="Helical" evidence="7">
    <location>
        <begin position="85"/>
        <end position="108"/>
    </location>
</feature>
<feature type="region of interest" description="Disordered" evidence="6">
    <location>
        <begin position="195"/>
        <end position="278"/>
    </location>
</feature>
<dbReference type="InterPro" id="IPR008271">
    <property type="entry name" value="Ser/Thr_kinase_AS"/>
</dbReference>
<dbReference type="SMART" id="SM00220">
    <property type="entry name" value="S_TKc"/>
    <property type="match status" value="1"/>
</dbReference>
<keyword evidence="2 5" id="KW-0547">Nucleotide-binding</keyword>
<evidence type="ECO:0000313" key="10">
    <source>
        <dbReference type="Proteomes" id="UP000612055"/>
    </source>
</evidence>
<dbReference type="InterPro" id="IPR000719">
    <property type="entry name" value="Prot_kinase_dom"/>
</dbReference>
<reference evidence="9" key="1">
    <citation type="journal article" date="2020" name="bioRxiv">
        <title>Comparative genomics of Chlamydomonas.</title>
        <authorList>
            <person name="Craig R.J."/>
            <person name="Hasan A.R."/>
            <person name="Ness R.W."/>
            <person name="Keightley P.D."/>
        </authorList>
    </citation>
    <scope>NUCLEOTIDE SEQUENCE</scope>
    <source>
        <strain evidence="9">CCAP 11/70</strain>
    </source>
</reference>
<dbReference type="Pfam" id="PF00069">
    <property type="entry name" value="Pkinase"/>
    <property type="match status" value="1"/>
</dbReference>
<feature type="region of interest" description="Disordered" evidence="6">
    <location>
        <begin position="116"/>
        <end position="176"/>
    </location>
</feature>
<evidence type="ECO:0000256" key="1">
    <source>
        <dbReference type="ARBA" id="ARBA00022679"/>
    </source>
</evidence>